<comment type="caution">
    <text evidence="1">The sequence shown here is derived from an EMBL/GenBank/DDBJ whole genome shotgun (WGS) entry which is preliminary data.</text>
</comment>
<protein>
    <submittedName>
        <fullName evidence="1">Uncharacterized protein</fullName>
    </submittedName>
</protein>
<accession>A0A8J4RUR1</accession>
<keyword evidence="2" id="KW-1185">Reference proteome</keyword>
<reference evidence="1" key="1">
    <citation type="submission" date="2020-03" db="EMBL/GenBank/DDBJ databases">
        <title>Castanea mollissima Vanexum genome sequencing.</title>
        <authorList>
            <person name="Staton M."/>
        </authorList>
    </citation>
    <scope>NUCLEOTIDE SEQUENCE</scope>
    <source>
        <tissue evidence="1">Leaf</tissue>
    </source>
</reference>
<proteinExistence type="predicted"/>
<dbReference type="Proteomes" id="UP000737018">
    <property type="component" value="Unassembled WGS sequence"/>
</dbReference>
<name>A0A8J4RUR1_9ROSI</name>
<dbReference type="AlphaFoldDB" id="A0A8J4RUR1"/>
<organism evidence="1 2">
    <name type="scientific">Castanea mollissima</name>
    <name type="common">Chinese chestnut</name>
    <dbReference type="NCBI Taxonomy" id="60419"/>
    <lineage>
        <taxon>Eukaryota</taxon>
        <taxon>Viridiplantae</taxon>
        <taxon>Streptophyta</taxon>
        <taxon>Embryophyta</taxon>
        <taxon>Tracheophyta</taxon>
        <taxon>Spermatophyta</taxon>
        <taxon>Magnoliopsida</taxon>
        <taxon>eudicotyledons</taxon>
        <taxon>Gunneridae</taxon>
        <taxon>Pentapetalae</taxon>
        <taxon>rosids</taxon>
        <taxon>fabids</taxon>
        <taxon>Fagales</taxon>
        <taxon>Fagaceae</taxon>
        <taxon>Castanea</taxon>
    </lineage>
</organism>
<dbReference type="EMBL" id="JRKL02000768">
    <property type="protein sequence ID" value="KAF3968461.1"/>
    <property type="molecule type" value="Genomic_DNA"/>
</dbReference>
<evidence type="ECO:0000313" key="1">
    <source>
        <dbReference type="EMBL" id="KAF3968461.1"/>
    </source>
</evidence>
<sequence>MQFFTKEMIDGSGSREHLVCLMIGWEGFASDSRVLRDALSQRYCLEMPSNIGLRSRAIPRAHTTTTGGACWPDLLLSLGLYFFALSSPAVAKLLVAPRHHHFYQEAGATPTIT</sequence>
<gene>
    <name evidence="1" type="ORF">CMV_007652</name>
</gene>
<evidence type="ECO:0000313" key="2">
    <source>
        <dbReference type="Proteomes" id="UP000737018"/>
    </source>
</evidence>